<evidence type="ECO:0000256" key="3">
    <source>
        <dbReference type="ARBA" id="ARBA00012759"/>
    </source>
</evidence>
<dbReference type="InterPro" id="IPR036967">
    <property type="entry name" value="Ribosomal_uS11_sf"/>
</dbReference>
<gene>
    <name evidence="10" type="ORF">LSAA_13659</name>
</gene>
<evidence type="ECO:0000256" key="7">
    <source>
        <dbReference type="ARBA" id="ARBA00023274"/>
    </source>
</evidence>
<dbReference type="PROSITE" id="PS00973">
    <property type="entry name" value="USP_2"/>
    <property type="match status" value="1"/>
</dbReference>
<dbReference type="PROSITE" id="PS00972">
    <property type="entry name" value="USP_1"/>
    <property type="match status" value="1"/>
</dbReference>
<dbReference type="GO" id="GO:0005840">
    <property type="term" value="C:ribosome"/>
    <property type="evidence" value="ECO:0007669"/>
    <property type="project" value="UniProtKB-KW"/>
</dbReference>
<evidence type="ECO:0000256" key="9">
    <source>
        <dbReference type="SAM" id="MobiDB-lite"/>
    </source>
</evidence>
<keyword evidence="5" id="KW-0862">Zinc</keyword>
<reference evidence="10" key="1">
    <citation type="submission" date="2021-02" db="EMBL/GenBank/DDBJ databases">
        <authorList>
            <person name="Bekaert M."/>
        </authorList>
    </citation>
    <scope>NUCLEOTIDE SEQUENCE</scope>
    <source>
        <strain evidence="10">IoA-00</strain>
    </source>
</reference>
<dbReference type="SUPFAM" id="SSF53137">
    <property type="entry name" value="Translational machinery components"/>
    <property type="match status" value="1"/>
</dbReference>
<accession>A0A7R8HDT7</accession>
<evidence type="ECO:0000313" key="11">
    <source>
        <dbReference type="Proteomes" id="UP000675881"/>
    </source>
</evidence>
<dbReference type="Gene3D" id="3.90.70.10">
    <property type="entry name" value="Cysteine proteinases"/>
    <property type="match status" value="3"/>
</dbReference>
<keyword evidence="6 8" id="KW-0689">Ribosomal protein</keyword>
<comment type="catalytic activity">
    <reaction evidence="1">
        <text>Thiol-dependent hydrolysis of ester, thioester, amide, peptide and isopeptide bonds formed by the C-terminal Gly of ubiquitin (a 76-residue protein attached to proteins as an intracellular targeting signal).</text>
        <dbReference type="EC" id="3.4.19.12"/>
    </reaction>
</comment>
<dbReference type="InterPro" id="IPR028889">
    <property type="entry name" value="USP"/>
</dbReference>
<dbReference type="HAMAP" id="MF_01310">
    <property type="entry name" value="Ribosomal_uS11"/>
    <property type="match status" value="1"/>
</dbReference>
<organism evidence="10 11">
    <name type="scientific">Lepeophtheirus salmonis</name>
    <name type="common">Salmon louse</name>
    <name type="synonym">Caligus salmonis</name>
    <dbReference type="NCBI Taxonomy" id="72036"/>
    <lineage>
        <taxon>Eukaryota</taxon>
        <taxon>Metazoa</taxon>
        <taxon>Ecdysozoa</taxon>
        <taxon>Arthropoda</taxon>
        <taxon>Crustacea</taxon>
        <taxon>Multicrustacea</taxon>
        <taxon>Hexanauplia</taxon>
        <taxon>Copepoda</taxon>
        <taxon>Siphonostomatoida</taxon>
        <taxon>Caligidae</taxon>
        <taxon>Lepeophtheirus</taxon>
    </lineage>
</organism>
<dbReference type="GO" id="GO:0006412">
    <property type="term" value="P:translation"/>
    <property type="evidence" value="ECO:0007669"/>
    <property type="project" value="InterPro"/>
</dbReference>
<dbReference type="InterPro" id="IPR001394">
    <property type="entry name" value="Peptidase_C19_UCH"/>
</dbReference>
<dbReference type="GO" id="GO:0008270">
    <property type="term" value="F:zinc ion binding"/>
    <property type="evidence" value="ECO:0007669"/>
    <property type="project" value="UniProtKB-KW"/>
</dbReference>
<evidence type="ECO:0000256" key="5">
    <source>
        <dbReference type="ARBA" id="ARBA00022833"/>
    </source>
</evidence>
<feature type="region of interest" description="Disordered" evidence="9">
    <location>
        <begin position="27"/>
        <end position="51"/>
    </location>
</feature>
<dbReference type="AlphaFoldDB" id="A0A7R8HDT7"/>
<evidence type="ECO:0000313" key="10">
    <source>
        <dbReference type="EMBL" id="CAF3017422.1"/>
    </source>
</evidence>
<dbReference type="SUPFAM" id="SSF54001">
    <property type="entry name" value="Cysteine proteinases"/>
    <property type="match status" value="1"/>
</dbReference>
<evidence type="ECO:0000256" key="6">
    <source>
        <dbReference type="ARBA" id="ARBA00022980"/>
    </source>
</evidence>
<comment type="similarity">
    <text evidence="2 8">Belongs to the universal ribosomal protein uS11 family.</text>
</comment>
<dbReference type="GO" id="GO:0003735">
    <property type="term" value="F:structural constituent of ribosome"/>
    <property type="evidence" value="ECO:0007669"/>
    <property type="project" value="InterPro"/>
</dbReference>
<evidence type="ECO:0000256" key="8">
    <source>
        <dbReference type="RuleBase" id="RU003629"/>
    </source>
</evidence>
<keyword evidence="11" id="KW-1185">Reference proteome</keyword>
<feature type="region of interest" description="Disordered" evidence="9">
    <location>
        <begin position="382"/>
        <end position="409"/>
    </location>
</feature>
<evidence type="ECO:0000256" key="2">
    <source>
        <dbReference type="ARBA" id="ARBA00006194"/>
    </source>
</evidence>
<dbReference type="EC" id="3.4.19.12" evidence="3"/>
<dbReference type="InterPro" id="IPR018102">
    <property type="entry name" value="Ribosomal_uS11_CS"/>
</dbReference>
<feature type="compositionally biased region" description="Polar residues" evidence="9">
    <location>
        <begin position="384"/>
        <end position="407"/>
    </location>
</feature>
<dbReference type="InterPro" id="IPR001971">
    <property type="entry name" value="Ribosomal_uS11"/>
</dbReference>
<protein>
    <recommendedName>
        <fullName evidence="3">ubiquitinyl hydrolase 1</fullName>
        <ecNumber evidence="3">3.4.19.12</ecNumber>
    </recommendedName>
</protein>
<dbReference type="PROSITE" id="PS00054">
    <property type="entry name" value="RIBOSOMAL_S11"/>
    <property type="match status" value="1"/>
</dbReference>
<dbReference type="Pfam" id="PF00443">
    <property type="entry name" value="UCH"/>
    <property type="match status" value="1"/>
</dbReference>
<dbReference type="InterPro" id="IPR038765">
    <property type="entry name" value="Papain-like_cys_pep_sf"/>
</dbReference>
<dbReference type="InterPro" id="IPR050185">
    <property type="entry name" value="Ub_carboxyl-term_hydrolase"/>
</dbReference>
<dbReference type="InterPro" id="IPR001841">
    <property type="entry name" value="Znf_RING"/>
</dbReference>
<dbReference type="PANTHER" id="PTHR21646:SF35">
    <property type="match status" value="1"/>
</dbReference>
<dbReference type="GO" id="GO:0016579">
    <property type="term" value="P:protein deubiquitination"/>
    <property type="evidence" value="ECO:0007669"/>
    <property type="project" value="InterPro"/>
</dbReference>
<feature type="region of interest" description="Disordered" evidence="9">
    <location>
        <begin position="156"/>
        <end position="177"/>
    </location>
</feature>
<dbReference type="InterPro" id="IPR018200">
    <property type="entry name" value="USP_CS"/>
</dbReference>
<dbReference type="SUPFAM" id="SSF57850">
    <property type="entry name" value="RING/U-box"/>
    <property type="match status" value="1"/>
</dbReference>
<proteinExistence type="inferred from homology"/>
<dbReference type="Pfam" id="PF00411">
    <property type="entry name" value="Ribosomal_S11"/>
    <property type="match status" value="1"/>
</dbReference>
<dbReference type="Proteomes" id="UP000675881">
    <property type="component" value="Chromosome 8"/>
</dbReference>
<keyword evidence="4" id="KW-0479">Metal-binding</keyword>
<dbReference type="CDD" id="cd02257">
    <property type="entry name" value="Peptidase_C19"/>
    <property type="match status" value="1"/>
</dbReference>
<dbReference type="OrthoDB" id="2248014at2759"/>
<feature type="region of interest" description="Disordered" evidence="9">
    <location>
        <begin position="194"/>
        <end position="273"/>
    </location>
</feature>
<feature type="compositionally biased region" description="Acidic residues" evidence="9">
    <location>
        <begin position="205"/>
        <end position="222"/>
    </location>
</feature>
<feature type="compositionally biased region" description="Basic residues" evidence="9">
    <location>
        <begin position="167"/>
        <end position="177"/>
    </location>
</feature>
<dbReference type="GO" id="GO:0004843">
    <property type="term" value="F:cysteine-type deubiquitinase activity"/>
    <property type="evidence" value="ECO:0007669"/>
    <property type="project" value="UniProtKB-EC"/>
</dbReference>
<evidence type="ECO:0000256" key="1">
    <source>
        <dbReference type="ARBA" id="ARBA00000707"/>
    </source>
</evidence>
<evidence type="ECO:0000256" key="4">
    <source>
        <dbReference type="ARBA" id="ARBA00022771"/>
    </source>
</evidence>
<dbReference type="CDD" id="cd02674">
    <property type="entry name" value="Peptidase_C19R"/>
    <property type="match status" value="1"/>
</dbReference>
<dbReference type="PROSITE" id="PS50089">
    <property type="entry name" value="ZF_RING_2"/>
    <property type="match status" value="1"/>
</dbReference>
<name>A0A7R8HDT7_LEPSM</name>
<sequence length="1078" mass="121749">MAEAVVLDKNCHAIRTCYGACSFPLRSSPSLSSPPQYTSSCKMPPRKGKKEKTEEVQVQLGPQVREGQDVFGVAHIFASFNDTFVHVTDLCGRETLCRVTGGMKDVAEKIKTLGITALHIKLRATGGNRTKTPGPGAQSALRALARSGMRIGRIEDVTPIPSDSNRKKGGRRGRRFDRRMMELKEDMDWLLAKPDSPVLIMPSESDTDEDEEKEEEEEDEDYNPPSMETNVADLEEGKEATQLLEVGEEEEEDYTLLGPQVEEEEEEEDKGGVWSSPGVCGLRNVGNTCYLNAGLQCLLATQPLVQYFSAWKEGNERIGEEKEENNGGGGRREEVIWMESSPPQKLSNNHPQFKGSHQHDCQEFLALLLDSLHEELKRIPIKTPASSPDSQSSAENPEQKSHLSSIRQRPLPLHFQLPHSLNIEDYLKENKTSNINMPPKKRLALMRRSIISPRLKLLIIVGRFKETNLLKISEVVEEESSGMKRMRLDSSEKNVQLEWERNAMDELANENKSSVNLNGDASLYQESLDSSKLNETIEADRVWDKYLSDNDTVIARNFHGQFKNKVVCSVCDHVSVTFEPFMYLPVPLPGALTRQVDLVFLGRASVPIRVRLNMTRVDNVGNLKTRLKEVLMLEESSKLQIVEVFDHHISRNVDDWTALKFLKEDRQIYVLELIEAEDYFDGQEAVEDTPTTELDDGGGEDSLASQDYQTCIICMEDLPPGFLRQHNSCDCVICNTCMDRTIEHHHKECTTLFGQIKCPGCRIEADPETEFVTLDKIDNSEENDNNKKTVDTIGHPFVLIVPNIVSGKKMYELIDPLVKPIASEDYTLVLVNATGKKCARCIYQAHCYGCIRLERNSSSRIYLQPNDTIAISFTNESVVQKVNTLREHESISENPKIRDKLCLTDCLQAFSEKEVLDENNPWFCPQCQKNQCATKTLTIWRFPNYLIIYLKRFVYLPGTAGAVKLETPVEFNLSNFDLTQFLSGPMPDSRPRFDLYGVVNHFGSVCGGHYTSFTKNDQQWNYFDDCSVTEKKVPGSCSGDCSSAYVLFFKRSGIPNKTSRQDLSSRILTSKFNIESLN</sequence>
<keyword evidence="7 8" id="KW-0687">Ribonucleoprotein</keyword>
<dbReference type="PROSITE" id="PS50235">
    <property type="entry name" value="USP_3"/>
    <property type="match status" value="1"/>
</dbReference>
<dbReference type="GO" id="GO:1990904">
    <property type="term" value="C:ribonucleoprotein complex"/>
    <property type="evidence" value="ECO:0007669"/>
    <property type="project" value="UniProtKB-KW"/>
</dbReference>
<keyword evidence="4" id="KW-0863">Zinc-finger</keyword>
<dbReference type="Gene3D" id="3.30.420.80">
    <property type="entry name" value="Ribosomal protein S11"/>
    <property type="match status" value="1"/>
</dbReference>
<feature type="compositionally biased region" description="Low complexity" evidence="9">
    <location>
        <begin position="27"/>
        <end position="40"/>
    </location>
</feature>
<dbReference type="PANTHER" id="PTHR21646">
    <property type="entry name" value="UBIQUITIN CARBOXYL-TERMINAL HYDROLASE"/>
    <property type="match status" value="1"/>
</dbReference>
<dbReference type="EMBL" id="HG994587">
    <property type="protein sequence ID" value="CAF3017422.1"/>
    <property type="molecule type" value="Genomic_DNA"/>
</dbReference>